<evidence type="ECO:0000313" key="1">
    <source>
        <dbReference type="EMBL" id="GET04281.1"/>
    </source>
</evidence>
<dbReference type="Proteomes" id="UP000615446">
    <property type="component" value="Unassembled WGS sequence"/>
</dbReference>
<gene>
    <name evidence="1" type="ORF">RCL2_003058500</name>
</gene>
<accession>A0A8H3MGX1</accession>
<comment type="caution">
    <text evidence="1">The sequence shown here is derived from an EMBL/GenBank/DDBJ whole genome shotgun (WGS) entry which is preliminary data.</text>
</comment>
<dbReference type="EMBL" id="BLAL01000338">
    <property type="protein sequence ID" value="GET04281.1"/>
    <property type="molecule type" value="Genomic_DNA"/>
</dbReference>
<name>A0A8H3MGX1_9GLOM</name>
<reference evidence="1" key="1">
    <citation type="submission" date="2019-10" db="EMBL/GenBank/DDBJ databases">
        <title>Conservation and host-specific expression of non-tandemly repeated heterogenous ribosome RNA gene in arbuscular mycorrhizal fungi.</title>
        <authorList>
            <person name="Maeda T."/>
            <person name="Kobayashi Y."/>
            <person name="Nakagawa T."/>
            <person name="Ezawa T."/>
            <person name="Yamaguchi K."/>
            <person name="Bino T."/>
            <person name="Nishimoto Y."/>
            <person name="Shigenobu S."/>
            <person name="Kawaguchi M."/>
        </authorList>
    </citation>
    <scope>NUCLEOTIDE SEQUENCE</scope>
    <source>
        <strain evidence="1">HR1</strain>
    </source>
</reference>
<organism evidence="1 2">
    <name type="scientific">Rhizophagus clarus</name>
    <dbReference type="NCBI Taxonomy" id="94130"/>
    <lineage>
        <taxon>Eukaryota</taxon>
        <taxon>Fungi</taxon>
        <taxon>Fungi incertae sedis</taxon>
        <taxon>Mucoromycota</taxon>
        <taxon>Glomeromycotina</taxon>
        <taxon>Glomeromycetes</taxon>
        <taxon>Glomerales</taxon>
        <taxon>Glomeraceae</taxon>
        <taxon>Rhizophagus</taxon>
    </lineage>
</organism>
<protein>
    <submittedName>
        <fullName evidence="1">Uncharacterized protein</fullName>
    </submittedName>
</protein>
<proteinExistence type="predicted"/>
<sequence>MFIIFFLDKSFSSLRNVSNMTGYLKFDSWFFNENLELKNLTFRQIWSVGLALNVVFLILEYDLCWIRKLLNLGYMPFLNELELKCVDFYFEIYRMLAFRISKYILILNGLDTSCSEGLELGSISLGSRCRVSKEA</sequence>
<dbReference type="AlphaFoldDB" id="A0A8H3MGX1"/>
<evidence type="ECO:0000313" key="2">
    <source>
        <dbReference type="Proteomes" id="UP000615446"/>
    </source>
</evidence>